<proteinExistence type="predicted"/>
<accession>A0A285NZR6</accession>
<feature type="transmembrane region" description="Helical" evidence="1">
    <location>
        <begin position="20"/>
        <end position="42"/>
    </location>
</feature>
<evidence type="ECO:0000256" key="1">
    <source>
        <dbReference type="SAM" id="Phobius"/>
    </source>
</evidence>
<feature type="transmembrane region" description="Helical" evidence="1">
    <location>
        <begin position="74"/>
        <end position="92"/>
    </location>
</feature>
<sequence>MATDTTPTIAPLPNVTTTRLAAGAVGGFVGSILFGLIMQYVIPDPILAMAIPAMYGFSGPAPAVGWAFHQFHGVVLGVAFVVLVGAAGLDDYAHTLRGAASLGVGYGVLTTLLPVIVMPLWLQAVGFPMAPPFPNLAIPGTLITLVGHVVYALPVALAYALTRD</sequence>
<dbReference type="AlphaFoldDB" id="A0A285NZR6"/>
<gene>
    <name evidence="2" type="ORF">SAMN06269185_2326</name>
</gene>
<dbReference type="Proteomes" id="UP000219453">
    <property type="component" value="Unassembled WGS sequence"/>
</dbReference>
<name>A0A285NZR6_NATPI</name>
<dbReference type="RefSeq" id="WP_097009250.1">
    <property type="nucleotide sequence ID" value="NZ_OBEJ01000003.1"/>
</dbReference>
<keyword evidence="3" id="KW-1185">Reference proteome</keyword>
<reference evidence="2 3" key="1">
    <citation type="submission" date="2017-09" db="EMBL/GenBank/DDBJ databases">
        <authorList>
            <person name="Ehlers B."/>
            <person name="Leendertz F.H."/>
        </authorList>
    </citation>
    <scope>NUCLEOTIDE SEQUENCE [LARGE SCALE GENOMIC DNA]</scope>
    <source>
        <strain evidence="2 3">DSM 27208</strain>
    </source>
</reference>
<keyword evidence="1" id="KW-1133">Transmembrane helix</keyword>
<feature type="transmembrane region" description="Helical" evidence="1">
    <location>
        <begin position="104"/>
        <end position="124"/>
    </location>
</feature>
<evidence type="ECO:0008006" key="4">
    <source>
        <dbReference type="Google" id="ProtNLM"/>
    </source>
</evidence>
<dbReference type="OrthoDB" id="204680at2157"/>
<evidence type="ECO:0000313" key="3">
    <source>
        <dbReference type="Proteomes" id="UP000219453"/>
    </source>
</evidence>
<keyword evidence="1" id="KW-0472">Membrane</keyword>
<organism evidence="2 3">
    <name type="scientific">Natronoarchaeum philippinense</name>
    <dbReference type="NCBI Taxonomy" id="558529"/>
    <lineage>
        <taxon>Archaea</taxon>
        <taxon>Methanobacteriati</taxon>
        <taxon>Methanobacteriota</taxon>
        <taxon>Stenosarchaea group</taxon>
        <taxon>Halobacteria</taxon>
        <taxon>Halobacteriales</taxon>
        <taxon>Natronoarchaeaceae</taxon>
    </lineage>
</organism>
<evidence type="ECO:0000313" key="2">
    <source>
        <dbReference type="EMBL" id="SNZ14949.1"/>
    </source>
</evidence>
<keyword evidence="1" id="KW-0812">Transmembrane</keyword>
<dbReference type="EMBL" id="OBEJ01000003">
    <property type="protein sequence ID" value="SNZ14949.1"/>
    <property type="molecule type" value="Genomic_DNA"/>
</dbReference>
<protein>
    <recommendedName>
        <fullName evidence="4">Histidine kinase</fullName>
    </recommendedName>
</protein>
<feature type="transmembrane region" description="Helical" evidence="1">
    <location>
        <begin position="136"/>
        <end position="161"/>
    </location>
</feature>